<evidence type="ECO:0000256" key="3">
    <source>
        <dbReference type="ARBA" id="ARBA00022840"/>
    </source>
</evidence>
<dbReference type="STRING" id="626369.HMPREF0446_00067"/>
<evidence type="ECO:0000256" key="1">
    <source>
        <dbReference type="ARBA" id="ARBA00022448"/>
    </source>
</evidence>
<dbReference type="Pfam" id="PF00005">
    <property type="entry name" value="ABC_tran"/>
    <property type="match status" value="1"/>
</dbReference>
<dbReference type="Pfam" id="PF13732">
    <property type="entry name" value="DrrA1-3_C"/>
    <property type="match status" value="1"/>
</dbReference>
<dbReference type="HOGENOM" id="CLU_000604_1_2_9"/>
<feature type="domain" description="ABC transporter" evidence="4">
    <location>
        <begin position="5"/>
        <end position="235"/>
    </location>
</feature>
<dbReference type="AlphaFoldDB" id="D0BJD2"/>
<keyword evidence="3" id="KW-0067">ATP-binding</keyword>
<dbReference type="InterPro" id="IPR027417">
    <property type="entry name" value="P-loop_NTPase"/>
</dbReference>
<dbReference type="GO" id="GO:0005524">
    <property type="term" value="F:ATP binding"/>
    <property type="evidence" value="ECO:0007669"/>
    <property type="project" value="UniProtKB-KW"/>
</dbReference>
<dbReference type="Proteomes" id="UP000002939">
    <property type="component" value="Unassembled WGS sequence"/>
</dbReference>
<keyword evidence="2" id="KW-0547">Nucleotide-binding</keyword>
<keyword evidence="1" id="KW-0813">Transport</keyword>
<dbReference type="PROSITE" id="PS50893">
    <property type="entry name" value="ABC_TRANSPORTER_2"/>
    <property type="match status" value="1"/>
</dbReference>
<reference evidence="5" key="1">
    <citation type="submission" date="2009-09" db="EMBL/GenBank/DDBJ databases">
        <authorList>
            <consortium name="The Broad Institute Genome Sequencing Platform"/>
            <person name="Ward D."/>
            <person name="Feldgarden M."/>
            <person name="Earl A."/>
            <person name="Young S.K."/>
            <person name="Zeng Q."/>
            <person name="Koehrsen M."/>
            <person name="Alvarado L."/>
            <person name="Berlin A."/>
            <person name="Bochicchio J."/>
            <person name="Borenstein D."/>
            <person name="Chapman S.B."/>
            <person name="Chen Z."/>
            <person name="Engels R."/>
            <person name="Freedman E."/>
            <person name="Gellesch M."/>
            <person name="Goldberg J."/>
            <person name="Griggs A."/>
            <person name="Gujja S."/>
            <person name="Heilman E."/>
            <person name="Heiman D."/>
            <person name="Hepburn T."/>
            <person name="Howarth C."/>
            <person name="Jen D."/>
            <person name="Larson L."/>
            <person name="Lewis B."/>
            <person name="Mehta T."/>
            <person name="Park D."/>
            <person name="Pearson M."/>
            <person name="Roberts A."/>
            <person name="Saif S."/>
            <person name="Shea T."/>
            <person name="Shenoy N."/>
            <person name="Sisk P."/>
            <person name="Stolte C."/>
            <person name="Sykes S."/>
            <person name="Thomson T."/>
            <person name="Walk T."/>
            <person name="White J."/>
            <person name="Yandava C."/>
            <person name="Sibley C.D."/>
            <person name="Field T.R."/>
            <person name="Grinwis M."/>
            <person name="Eshaghurshan C.S."/>
            <person name="Surette M.G."/>
            <person name="Haas B."/>
            <person name="Nusbaum C."/>
            <person name="Birren B."/>
        </authorList>
    </citation>
    <scope>NUCLEOTIDE SEQUENCE [LARGE SCALE GENOMIC DNA]</scope>
    <source>
        <strain evidence="5">ATCC 700633</strain>
    </source>
</reference>
<dbReference type="InterPro" id="IPR025302">
    <property type="entry name" value="DrrA1/2-like_C"/>
</dbReference>
<evidence type="ECO:0000313" key="5">
    <source>
        <dbReference type="EMBL" id="EEW93185.1"/>
    </source>
</evidence>
<sequence length="314" mass="35565">METSIVVKGLVKRYKDLMALNHFEIEIQKGELLALLGPNGCGKTTLINCMLGFLTFDSGEITVLGENQFPLSAKARGQIGIVPQELAYLENLTVEENIDFFCGLYISDSTLRKQYVKEAIEFTELQEFRKFLPKKLSGGLKRRLNIACGIVHKPSLIFFDEPTVAVDTQSRSFILDGIRQLNEKGSTIIYTTHYLDEVDGLSDRIVIMDKGKSIISGTSQELKASITTSEIIQVELTTIPTSEQLERLRQIPQILVMEEQKQQLKFHFKKGNNHLMHVANTIEELQLNYVRLYSEQPSLDDVFLAYTGKGLRDR</sequence>
<proteinExistence type="predicted"/>
<reference evidence="5" key="2">
    <citation type="submission" date="2011-10" db="EMBL/GenBank/DDBJ databases">
        <title>The Genome Sequence of Granulicatella elegans ATCC 700633.</title>
        <authorList>
            <consortium name="The Broad Institute Genome Sequencing Platform"/>
            <consortium name="The Broad Institute Genome Sequencing Center for Infectious Disease"/>
            <person name="Earl A."/>
            <person name="Ward D."/>
            <person name="Feldgarden M."/>
            <person name="Gevers D."/>
            <person name="Sibley C.D."/>
            <person name="Field T.R."/>
            <person name="Grinwis M."/>
            <person name="Eshaghurshan C.S."/>
            <person name="Surette M.G."/>
            <person name="Young S.K."/>
            <person name="Zeng Q."/>
            <person name="Gargeya S."/>
            <person name="Fitzgerald M."/>
            <person name="Haas B."/>
            <person name="Abouelleil A."/>
            <person name="Alvarado L."/>
            <person name="Arachchi H.M."/>
            <person name="Berlin A."/>
            <person name="Brown A."/>
            <person name="Chapman S.B."/>
            <person name="Chen Z."/>
            <person name="Dunbar C."/>
            <person name="Freedman E."/>
            <person name="Gearin G."/>
            <person name="Goldberg J."/>
            <person name="Griggs A."/>
            <person name="Gujja S."/>
            <person name="Heiman D."/>
            <person name="Howarth C."/>
            <person name="Larson L."/>
            <person name="Lui A."/>
            <person name="MacDonald P.J.P."/>
            <person name="Montmayeur A."/>
            <person name="Murphy C."/>
            <person name="Neiman D."/>
            <person name="Pearson M."/>
            <person name="Priest M."/>
            <person name="Roberts A."/>
            <person name="Saif S."/>
            <person name="Shea T."/>
            <person name="Shenoy N."/>
            <person name="Sisk P."/>
            <person name="Stolte C."/>
            <person name="Sykes S."/>
            <person name="Wortman J."/>
            <person name="Nusbaum C."/>
            <person name="Birren B."/>
        </authorList>
    </citation>
    <scope>NUCLEOTIDE SEQUENCE [LARGE SCALE GENOMIC DNA]</scope>
    <source>
        <strain evidence="5">ATCC 700633</strain>
    </source>
</reference>
<evidence type="ECO:0000259" key="4">
    <source>
        <dbReference type="PROSITE" id="PS50893"/>
    </source>
</evidence>
<keyword evidence="6" id="KW-1185">Reference proteome</keyword>
<organism evidence="5 6">
    <name type="scientific">Granulicatella elegans ATCC 700633</name>
    <dbReference type="NCBI Taxonomy" id="626369"/>
    <lineage>
        <taxon>Bacteria</taxon>
        <taxon>Bacillati</taxon>
        <taxon>Bacillota</taxon>
        <taxon>Bacilli</taxon>
        <taxon>Lactobacillales</taxon>
        <taxon>Carnobacteriaceae</taxon>
        <taxon>Granulicatella</taxon>
    </lineage>
</organism>
<dbReference type="GO" id="GO:0016887">
    <property type="term" value="F:ATP hydrolysis activity"/>
    <property type="evidence" value="ECO:0007669"/>
    <property type="project" value="InterPro"/>
</dbReference>
<gene>
    <name evidence="5" type="ORF">HMPREF0446_00067</name>
</gene>
<evidence type="ECO:0000313" key="6">
    <source>
        <dbReference type="Proteomes" id="UP000002939"/>
    </source>
</evidence>
<dbReference type="PANTHER" id="PTHR43582:SF2">
    <property type="entry name" value="LINEARMYCIN RESISTANCE ATP-BINDING PROTEIN LNRL"/>
    <property type="match status" value="1"/>
</dbReference>
<dbReference type="Gene3D" id="3.40.50.300">
    <property type="entry name" value="P-loop containing nucleotide triphosphate hydrolases"/>
    <property type="match status" value="1"/>
</dbReference>
<dbReference type="CDD" id="cd03230">
    <property type="entry name" value="ABC_DR_subfamily_A"/>
    <property type="match status" value="1"/>
</dbReference>
<comment type="caution">
    <text evidence="5">The sequence shown here is derived from an EMBL/GenBank/DDBJ whole genome shotgun (WGS) entry which is preliminary data.</text>
</comment>
<dbReference type="OrthoDB" id="9804819at2"/>
<dbReference type="InterPro" id="IPR003439">
    <property type="entry name" value="ABC_transporter-like_ATP-bd"/>
</dbReference>
<dbReference type="PANTHER" id="PTHR43582">
    <property type="entry name" value="LINEARMYCIN RESISTANCE ATP-BINDING PROTEIN LNRL"/>
    <property type="match status" value="1"/>
</dbReference>
<dbReference type="eggNOG" id="COG1131">
    <property type="taxonomic scope" value="Bacteria"/>
</dbReference>
<dbReference type="SMART" id="SM00382">
    <property type="entry name" value="AAA"/>
    <property type="match status" value="1"/>
</dbReference>
<dbReference type="RefSeq" id="WP_006702340.1">
    <property type="nucleotide sequence ID" value="NZ_KI391971.1"/>
</dbReference>
<dbReference type="InterPro" id="IPR003593">
    <property type="entry name" value="AAA+_ATPase"/>
</dbReference>
<name>D0BJD2_9LACT</name>
<protein>
    <recommendedName>
        <fullName evidence="4">ABC transporter domain-containing protein</fullName>
    </recommendedName>
</protein>
<evidence type="ECO:0000256" key="2">
    <source>
        <dbReference type="ARBA" id="ARBA00022741"/>
    </source>
</evidence>
<dbReference type="EMBL" id="ACRF02000016">
    <property type="protein sequence ID" value="EEW93185.1"/>
    <property type="molecule type" value="Genomic_DNA"/>
</dbReference>
<accession>D0BJD2</accession>
<dbReference type="SUPFAM" id="SSF52540">
    <property type="entry name" value="P-loop containing nucleoside triphosphate hydrolases"/>
    <property type="match status" value="1"/>
</dbReference>